<organism evidence="3 4">
    <name type="scientific">Paenibacillus curdlanolyticus YK9</name>
    <dbReference type="NCBI Taxonomy" id="717606"/>
    <lineage>
        <taxon>Bacteria</taxon>
        <taxon>Bacillati</taxon>
        <taxon>Bacillota</taxon>
        <taxon>Bacilli</taxon>
        <taxon>Bacillales</taxon>
        <taxon>Paenibacillaceae</taxon>
        <taxon>Paenibacillus</taxon>
    </lineage>
</organism>
<evidence type="ECO:0000313" key="4">
    <source>
        <dbReference type="Proteomes" id="UP000005387"/>
    </source>
</evidence>
<dbReference type="eggNOG" id="COG0845">
    <property type="taxonomic scope" value="Bacteria"/>
</dbReference>
<evidence type="ECO:0000259" key="2">
    <source>
        <dbReference type="Pfam" id="PF25967"/>
    </source>
</evidence>
<dbReference type="PANTHER" id="PTHR30469:SF33">
    <property type="entry name" value="SLR1207 PROTEIN"/>
    <property type="match status" value="1"/>
</dbReference>
<dbReference type="PROSITE" id="PS51257">
    <property type="entry name" value="PROKAR_LIPOPROTEIN"/>
    <property type="match status" value="1"/>
</dbReference>
<dbReference type="GO" id="GO:1990281">
    <property type="term" value="C:efflux pump complex"/>
    <property type="evidence" value="ECO:0007669"/>
    <property type="project" value="TreeGrafter"/>
</dbReference>
<keyword evidence="4" id="KW-1185">Reference proteome</keyword>
<feature type="compositionally biased region" description="Gly residues" evidence="1">
    <location>
        <begin position="253"/>
        <end position="262"/>
    </location>
</feature>
<evidence type="ECO:0000313" key="3">
    <source>
        <dbReference type="EMBL" id="EFM12855.1"/>
    </source>
</evidence>
<dbReference type="EMBL" id="AEDD01000001">
    <property type="protein sequence ID" value="EFM12855.1"/>
    <property type="molecule type" value="Genomic_DNA"/>
</dbReference>
<dbReference type="InterPro" id="IPR058627">
    <property type="entry name" value="MdtA-like_C"/>
</dbReference>
<name>E0I3J1_9BACL</name>
<evidence type="ECO:0000256" key="1">
    <source>
        <dbReference type="SAM" id="MobiDB-lite"/>
    </source>
</evidence>
<dbReference type="Gene3D" id="2.40.420.20">
    <property type="match status" value="1"/>
</dbReference>
<dbReference type="GO" id="GO:0015562">
    <property type="term" value="F:efflux transmembrane transporter activity"/>
    <property type="evidence" value="ECO:0007669"/>
    <property type="project" value="TreeGrafter"/>
</dbReference>
<protein>
    <submittedName>
        <fullName evidence="3">Efflux transporter, RND family, MFP subunit</fullName>
    </submittedName>
</protein>
<gene>
    <name evidence="3" type="ORF">PaecuDRAFT_0366</name>
</gene>
<dbReference type="SUPFAM" id="SSF111369">
    <property type="entry name" value="HlyD-like secretion proteins"/>
    <property type="match status" value="1"/>
</dbReference>
<dbReference type="Pfam" id="PF25967">
    <property type="entry name" value="RND-MFP_C"/>
    <property type="match status" value="1"/>
</dbReference>
<dbReference type="STRING" id="717606.PaecuDRAFT_0366"/>
<dbReference type="AlphaFoldDB" id="E0I3J1"/>
<feature type="domain" description="Multidrug resistance protein MdtA-like C-terminal permuted SH3" evidence="2">
    <location>
        <begin position="303"/>
        <end position="358"/>
    </location>
</feature>
<reference evidence="3 4" key="1">
    <citation type="submission" date="2010-07" db="EMBL/GenBank/DDBJ databases">
        <title>The draft genome of Paenibacillus curdlanolyticus YK9.</title>
        <authorList>
            <consortium name="US DOE Joint Genome Institute (JGI-PGF)"/>
            <person name="Lucas S."/>
            <person name="Copeland A."/>
            <person name="Lapidus A."/>
            <person name="Cheng J.-F."/>
            <person name="Bruce D."/>
            <person name="Goodwin L."/>
            <person name="Pitluck S."/>
            <person name="Land M.L."/>
            <person name="Hauser L."/>
            <person name="Chang Y.-J."/>
            <person name="Jeffries C."/>
            <person name="Anderson I.J."/>
            <person name="Johnson E."/>
            <person name="Loganathan U."/>
            <person name="Mulhopadhyay B."/>
            <person name="Kyrpides N."/>
            <person name="Woyke T.J."/>
        </authorList>
    </citation>
    <scope>NUCLEOTIDE SEQUENCE [LARGE SCALE GENOMIC DNA]</scope>
    <source>
        <strain evidence="3 4">YK9</strain>
    </source>
</reference>
<dbReference type="Proteomes" id="UP000005387">
    <property type="component" value="Unassembled WGS sequence"/>
</dbReference>
<dbReference type="Gene3D" id="2.40.50.100">
    <property type="match status" value="1"/>
</dbReference>
<dbReference type="RefSeq" id="WP_006036383.1">
    <property type="nucleotide sequence ID" value="NZ_AEDD01000001.1"/>
</dbReference>
<proteinExistence type="predicted"/>
<dbReference type="OrthoDB" id="9765657at2"/>
<accession>E0I3J1</accession>
<sequence length="360" mass="39142">MFTRWWTGNLFKRSAAVVLSVSLLTAGGCGLLPKEAEEEKLPSITPPTISKKPEYEVTTTTLETKVSAIGKMLSLQEETMYFTLDGKRLKELYVKPDGKVKAGDVIAELDVDDLRKDLRNKQLDLRKQEVAMKETLRKKDEMTPVEFEAAVIVFEEFKQGLADIQTEIDKATLVAPFSGSIVGLNVQKGDLIKAYDPICIVADNGKLTAAAKLDKDELAQVTVGMPVIADVNGAGQVKGVVKQLPSPSEENGNGNGNGGNPGQNGERPERPEDFLTVQLEKMPKGAVRGTLLSMDIIIKRKENAIVIPLSALRSIGSRNYVQVIEADGTKREVDIELGQQTATEAEILKGLTPGQKVVGR</sequence>
<feature type="region of interest" description="Disordered" evidence="1">
    <location>
        <begin position="243"/>
        <end position="270"/>
    </location>
</feature>
<dbReference type="PANTHER" id="PTHR30469">
    <property type="entry name" value="MULTIDRUG RESISTANCE PROTEIN MDTA"/>
    <property type="match status" value="1"/>
</dbReference>